<evidence type="ECO:0000313" key="2">
    <source>
        <dbReference type="EMBL" id="MCT2401432.1"/>
    </source>
</evidence>
<proteinExistence type="predicted"/>
<dbReference type="Proteomes" id="UP001165583">
    <property type="component" value="Unassembled WGS sequence"/>
</dbReference>
<reference evidence="2" key="1">
    <citation type="submission" date="2022-09" db="EMBL/GenBank/DDBJ databases">
        <title>Novosphingobium sp. Nov., a polycyclic aromatic hydrocarbon-degrading bacterium isolated form mangrove sediments in HongKong.</title>
        <authorList>
            <person name="Hu Z."/>
        </authorList>
    </citation>
    <scope>NUCLEOTIDE SEQUENCE</scope>
    <source>
        <strain evidence="2">HK4-1</strain>
    </source>
</reference>
<sequence length="111" mass="12496">MCTQDRLRRERLNSRANKAQDAALGRDRPRLSPDAMHAFPNVTDGQESEDGNRNGKRNQIMDLLEQRSALTVPEIHFTDEEQTAFTGTRGRFTPPYRPSGSPALHNHTPVA</sequence>
<organism evidence="2 3">
    <name type="scientific">Novosphingobium mangrovi</name>
    <name type="common">ex Huang et al. 2023</name>
    <dbReference type="NCBI Taxonomy" id="2976432"/>
    <lineage>
        <taxon>Bacteria</taxon>
        <taxon>Pseudomonadati</taxon>
        <taxon>Pseudomonadota</taxon>
        <taxon>Alphaproteobacteria</taxon>
        <taxon>Sphingomonadales</taxon>
        <taxon>Sphingomonadaceae</taxon>
        <taxon>Novosphingobium</taxon>
    </lineage>
</organism>
<dbReference type="RefSeq" id="WP_260047459.1">
    <property type="nucleotide sequence ID" value="NZ_JANZXA010000014.1"/>
</dbReference>
<comment type="caution">
    <text evidence="2">The sequence shown here is derived from an EMBL/GenBank/DDBJ whole genome shotgun (WGS) entry which is preliminary data.</text>
</comment>
<name>A0ABT2I9B4_9SPHN</name>
<feature type="region of interest" description="Disordered" evidence="1">
    <location>
        <begin position="80"/>
        <end position="111"/>
    </location>
</feature>
<dbReference type="EMBL" id="JANZXA010000014">
    <property type="protein sequence ID" value="MCT2401432.1"/>
    <property type="molecule type" value="Genomic_DNA"/>
</dbReference>
<keyword evidence="3" id="KW-1185">Reference proteome</keyword>
<gene>
    <name evidence="2" type="ORF">NZK81_17920</name>
</gene>
<feature type="region of interest" description="Disordered" evidence="1">
    <location>
        <begin position="1"/>
        <end position="55"/>
    </location>
</feature>
<evidence type="ECO:0000256" key="1">
    <source>
        <dbReference type="SAM" id="MobiDB-lite"/>
    </source>
</evidence>
<evidence type="ECO:0000313" key="3">
    <source>
        <dbReference type="Proteomes" id="UP001165583"/>
    </source>
</evidence>
<feature type="compositionally biased region" description="Basic and acidic residues" evidence="1">
    <location>
        <begin position="1"/>
        <end position="13"/>
    </location>
</feature>
<protein>
    <submittedName>
        <fullName evidence="2">Uncharacterized protein</fullName>
    </submittedName>
</protein>
<accession>A0ABT2I9B4</accession>